<reference evidence="2" key="1">
    <citation type="submission" date="2020-10" db="EMBL/GenBank/DDBJ databases">
        <authorList>
            <person name="Abbas A."/>
            <person name="Razzaq R."/>
            <person name="Waqas M."/>
            <person name="Abbas N."/>
            <person name="Nielsen T.K."/>
            <person name="Hansen L.H."/>
            <person name="Hussain S."/>
            <person name="Shahid M."/>
        </authorList>
    </citation>
    <scope>NUCLEOTIDE SEQUENCE</scope>
    <source>
        <strain evidence="2">S14</strain>
    </source>
</reference>
<gene>
    <name evidence="2" type="ORF">IHQ68_07200</name>
</gene>
<evidence type="ECO:0000256" key="1">
    <source>
        <dbReference type="SAM" id="MobiDB-lite"/>
    </source>
</evidence>
<keyword evidence="3" id="KW-1185">Reference proteome</keyword>
<dbReference type="RefSeq" id="WP_309390272.1">
    <property type="nucleotide sequence ID" value="NZ_JADBEO010000012.1"/>
</dbReference>
<sequence length="135" mass="13757">MAGTITTLTICRTCRPEGAAADAEPAGSVLVRAVARAATDAAAVEVRAIACQSACSRACSATVAAAGKFSYVIGNLVPEDAADLVAFAEAHAAAVDGVPPWRSRPERIRKNTIARVPPPGADHPLVERLEPAGDA</sequence>
<organism evidence="2 3">
    <name type="scientific">Chelatococcus sambhunathii</name>
    <dbReference type="NCBI Taxonomy" id="363953"/>
    <lineage>
        <taxon>Bacteria</taxon>
        <taxon>Pseudomonadati</taxon>
        <taxon>Pseudomonadota</taxon>
        <taxon>Alphaproteobacteria</taxon>
        <taxon>Hyphomicrobiales</taxon>
        <taxon>Chelatococcaceae</taxon>
        <taxon>Chelatococcus</taxon>
    </lineage>
</organism>
<dbReference type="EMBL" id="JADBEO010000012">
    <property type="protein sequence ID" value="MDR4306402.1"/>
    <property type="molecule type" value="Genomic_DNA"/>
</dbReference>
<feature type="region of interest" description="Disordered" evidence="1">
    <location>
        <begin position="109"/>
        <end position="135"/>
    </location>
</feature>
<evidence type="ECO:0000313" key="2">
    <source>
        <dbReference type="EMBL" id="MDR4306402.1"/>
    </source>
</evidence>
<protein>
    <submittedName>
        <fullName evidence="2">DUF1636 domain-containing protein</fullName>
    </submittedName>
</protein>
<proteinExistence type="predicted"/>
<evidence type="ECO:0000313" key="3">
    <source>
        <dbReference type="Proteomes" id="UP001181622"/>
    </source>
</evidence>
<comment type="caution">
    <text evidence="2">The sequence shown here is derived from an EMBL/GenBank/DDBJ whole genome shotgun (WGS) entry which is preliminary data.</text>
</comment>
<dbReference type="Proteomes" id="UP001181622">
    <property type="component" value="Unassembled WGS sequence"/>
</dbReference>
<accession>A0ABU1DE75</accession>
<feature type="compositionally biased region" description="Basic and acidic residues" evidence="1">
    <location>
        <begin position="124"/>
        <end position="135"/>
    </location>
</feature>
<dbReference type="InterPro" id="IPR012863">
    <property type="entry name" value="DUF1636"/>
</dbReference>
<name>A0ABU1DE75_9HYPH</name>
<dbReference type="Pfam" id="PF07845">
    <property type="entry name" value="DUF1636"/>
    <property type="match status" value="1"/>
</dbReference>